<dbReference type="PANTHER" id="PTHR40036:SF1">
    <property type="entry name" value="MACROCIN O-METHYLTRANSFERASE"/>
    <property type="match status" value="1"/>
</dbReference>
<dbReference type="GO" id="GO:0032259">
    <property type="term" value="P:methylation"/>
    <property type="evidence" value="ECO:0007669"/>
    <property type="project" value="UniProtKB-KW"/>
</dbReference>
<keyword evidence="1" id="KW-0808">Transferase</keyword>
<name>A0ABW3GIV3_9PROT</name>
<proteinExistence type="predicted"/>
<evidence type="ECO:0000313" key="1">
    <source>
        <dbReference type="EMBL" id="MFD0930363.1"/>
    </source>
</evidence>
<accession>A0ABW3GIV3</accession>
<dbReference type="Proteomes" id="UP001597106">
    <property type="component" value="Unassembled WGS sequence"/>
</dbReference>
<dbReference type="RefSeq" id="WP_379076683.1">
    <property type="nucleotide sequence ID" value="NZ_JBHTJW010000002.1"/>
</dbReference>
<keyword evidence="2" id="KW-1185">Reference proteome</keyword>
<gene>
    <name evidence="1" type="ORF">ACFQ1T_11305</name>
</gene>
<dbReference type="InterPro" id="IPR008884">
    <property type="entry name" value="TylF_MeTrfase"/>
</dbReference>
<dbReference type="SUPFAM" id="SSF53335">
    <property type="entry name" value="S-adenosyl-L-methionine-dependent methyltransferases"/>
    <property type="match status" value="1"/>
</dbReference>
<protein>
    <submittedName>
        <fullName evidence="1">TylF/MycF family methyltransferase</fullName>
    </submittedName>
</protein>
<dbReference type="GO" id="GO:0008168">
    <property type="term" value="F:methyltransferase activity"/>
    <property type="evidence" value="ECO:0007669"/>
    <property type="project" value="UniProtKB-KW"/>
</dbReference>
<dbReference type="EMBL" id="JBHTJW010000002">
    <property type="protein sequence ID" value="MFD0930363.1"/>
    <property type="molecule type" value="Genomic_DNA"/>
</dbReference>
<evidence type="ECO:0000313" key="2">
    <source>
        <dbReference type="Proteomes" id="UP001597106"/>
    </source>
</evidence>
<dbReference type="Pfam" id="PF05711">
    <property type="entry name" value="TylF"/>
    <property type="match status" value="1"/>
</dbReference>
<dbReference type="Gene3D" id="3.40.50.150">
    <property type="entry name" value="Vaccinia Virus protein VP39"/>
    <property type="match status" value="1"/>
</dbReference>
<dbReference type="InterPro" id="IPR029063">
    <property type="entry name" value="SAM-dependent_MTases_sf"/>
</dbReference>
<organism evidence="1 2">
    <name type="scientific">Methylophilus glucosoxydans</name>
    <dbReference type="NCBI Taxonomy" id="752553"/>
    <lineage>
        <taxon>Bacteria</taxon>
        <taxon>Pseudomonadati</taxon>
        <taxon>Pseudomonadota</taxon>
        <taxon>Betaproteobacteria</taxon>
        <taxon>Nitrosomonadales</taxon>
        <taxon>Methylophilaceae</taxon>
        <taxon>Methylophilus</taxon>
    </lineage>
</organism>
<comment type="caution">
    <text evidence="1">The sequence shown here is derived from an EMBL/GenBank/DDBJ whole genome shotgun (WGS) entry which is preliminary data.</text>
</comment>
<reference evidence="2" key="1">
    <citation type="journal article" date="2019" name="Int. J. Syst. Evol. Microbiol.">
        <title>The Global Catalogue of Microorganisms (GCM) 10K type strain sequencing project: providing services to taxonomists for standard genome sequencing and annotation.</title>
        <authorList>
            <consortium name="The Broad Institute Genomics Platform"/>
            <consortium name="The Broad Institute Genome Sequencing Center for Infectious Disease"/>
            <person name="Wu L."/>
            <person name="Ma J."/>
        </authorList>
    </citation>
    <scope>NUCLEOTIDE SEQUENCE [LARGE SCALE GENOMIC DNA]</scope>
    <source>
        <strain evidence="2">CCUG 59685</strain>
    </source>
</reference>
<keyword evidence="1" id="KW-0489">Methyltransferase</keyword>
<dbReference type="PANTHER" id="PTHR40036">
    <property type="entry name" value="MACROCIN O-METHYLTRANSFERASE"/>
    <property type="match status" value="1"/>
</dbReference>
<sequence>MRKELDAGGLLYVDLLKKALTNWIHGHEEFIKVDLAPRKAYFAKWILPENTFLVKPQKFDEKKRESGLDWPGMAHTMIGLKRLSNIQFCIEQVIKNDVPGDFIETGVWRGGGVIFMRGMLKALSVTDRLVWAADSFEGLPKPDPEKYPADLDDPHYKIDYLRVSLEAVKENFSAYGLLDNQVKFLKGWFKDTLPQAPIDKLAILRLDGDMYESTMDALKSLYPKLSTGGYVIVDDYSIVNCAKAIHDFRGLHKINDEIIDIDGVSAFWKKT</sequence>